<dbReference type="EMBL" id="CP002454">
    <property type="protein sequence ID" value="ADV66073.1"/>
    <property type="molecule type" value="Genomic_DNA"/>
</dbReference>
<dbReference type="AlphaFoldDB" id="E8U4T4"/>
<accession>E8U4T4</accession>
<name>E8U4T4_DEIML</name>
<sequence>MLMLVKGQRQPLGSAELHLTAGVSGADTALIALDAQGRALQGAFVNAAVPRALEGALTWAPGDAYTLRLGALSAEVDAVVLVATGDLARASVESLLAVGAEQLAFELGAGALSGRAARVLLVYRRSGLWRVYAAAESAASLGALVPGVDLSVSTPRGAPTPATVAATPAPRPPAPITLAKAERQKVLLAKAERAAPDVVPLIQLAKSSLHKRGLDVETFEVKLVLDVSISMRGLFASGAVQRLAERSLALSARLDDNGEVEVILFGRGARDGGTVQLDNVNGFVGRMRFEFDPVTQYAPAMQAVRQQARTAAYPTLVLFITDGDAHDADAATREMVDASREPIFWKFMAIGASGSGFRFLTQLDTMSGRAVDNANFFSVADPARMGDQQLFELLSEEIDAWLEAARAAGIVGSAPGSPLPPRAGVRGAPTPPDRETAERAVPWWKKLFG</sequence>
<dbReference type="InterPro" id="IPR019303">
    <property type="entry name" value="vWA_TerF_C"/>
</dbReference>
<evidence type="ECO:0000259" key="2">
    <source>
        <dbReference type="PROSITE" id="PS50234"/>
    </source>
</evidence>
<gene>
    <name evidence="3" type="ordered locus">Deima_0413</name>
</gene>
<reference evidence="4" key="2">
    <citation type="submission" date="2011-01" db="EMBL/GenBank/DDBJ databases">
        <title>The complete genome of Deinococcus maricopensis DSM 21211.</title>
        <authorList>
            <consortium name="US DOE Joint Genome Institute (JGI-PGF)"/>
            <person name="Lucas S."/>
            <person name="Copeland A."/>
            <person name="Lapidus A."/>
            <person name="Goodwin L."/>
            <person name="Pitluck S."/>
            <person name="Kyrpides N."/>
            <person name="Mavromatis K."/>
            <person name="Pagani I."/>
            <person name="Ivanova N."/>
            <person name="Ovchinnikova G."/>
            <person name="Zeytun A."/>
            <person name="Detter J.C."/>
            <person name="Han C."/>
            <person name="Land M."/>
            <person name="Hauser L."/>
            <person name="Markowitz V."/>
            <person name="Cheng J.-F."/>
            <person name="Hugenholtz P."/>
            <person name="Woyke T."/>
            <person name="Wu D."/>
            <person name="Pukall R."/>
            <person name="Gehrich-Schroeter G."/>
            <person name="Brambilla E."/>
            <person name="Klenk H.-P."/>
            <person name="Eisen J.A."/>
        </authorList>
    </citation>
    <scope>NUCLEOTIDE SEQUENCE [LARGE SCALE GENOMIC DNA]</scope>
    <source>
        <strain evidence="4">DSM 21211 / LMG 22137 / NRRL B-23946 / LB-34</strain>
    </source>
</reference>
<dbReference type="InterPro" id="IPR002035">
    <property type="entry name" value="VWF_A"/>
</dbReference>
<dbReference type="SUPFAM" id="SSF53300">
    <property type="entry name" value="vWA-like"/>
    <property type="match status" value="1"/>
</dbReference>
<dbReference type="Pfam" id="PF10138">
    <property type="entry name" value="vWA-TerF-like"/>
    <property type="match status" value="1"/>
</dbReference>
<proteinExistence type="predicted"/>
<organism evidence="3 4">
    <name type="scientific">Deinococcus maricopensis (strain DSM 21211 / LMG 22137 / NRRL B-23946 / LB-34)</name>
    <dbReference type="NCBI Taxonomy" id="709986"/>
    <lineage>
        <taxon>Bacteria</taxon>
        <taxon>Thermotogati</taxon>
        <taxon>Deinococcota</taxon>
        <taxon>Deinococci</taxon>
        <taxon>Deinococcales</taxon>
        <taxon>Deinococcaceae</taxon>
        <taxon>Deinococcus</taxon>
    </lineage>
</organism>
<feature type="region of interest" description="Disordered" evidence="1">
    <location>
        <begin position="413"/>
        <end position="436"/>
    </location>
</feature>
<evidence type="ECO:0000313" key="3">
    <source>
        <dbReference type="EMBL" id="ADV66073.1"/>
    </source>
</evidence>
<dbReference type="HOGENOM" id="CLU_030559_0_0_0"/>
<dbReference type="SMART" id="SM00327">
    <property type="entry name" value="VWA"/>
    <property type="match status" value="1"/>
</dbReference>
<dbReference type="STRING" id="709986.Deima_0413"/>
<dbReference type="RefSeq" id="WP_013555578.1">
    <property type="nucleotide sequence ID" value="NC_014958.1"/>
</dbReference>
<dbReference type="Proteomes" id="UP000008635">
    <property type="component" value="Chromosome"/>
</dbReference>
<dbReference type="PROSITE" id="PS50234">
    <property type="entry name" value="VWFA"/>
    <property type="match status" value="1"/>
</dbReference>
<dbReference type="InterPro" id="IPR036465">
    <property type="entry name" value="vWFA_dom_sf"/>
</dbReference>
<reference evidence="3 4" key="1">
    <citation type="journal article" date="2011" name="Stand. Genomic Sci.">
        <title>Complete genome sequence of Deinococcus maricopensis type strain (LB-34).</title>
        <authorList>
            <person name="Pukall R."/>
            <person name="Zeytun A."/>
            <person name="Lucas S."/>
            <person name="Lapidus A."/>
            <person name="Hammon N."/>
            <person name="Deshpande S."/>
            <person name="Nolan M."/>
            <person name="Cheng J.F."/>
            <person name="Pitluck S."/>
            <person name="Liolios K."/>
            <person name="Pagani I."/>
            <person name="Mikhailova N."/>
            <person name="Ivanova N."/>
            <person name="Mavromatis K."/>
            <person name="Pati A."/>
            <person name="Tapia R."/>
            <person name="Han C."/>
            <person name="Goodwin L."/>
            <person name="Chen A."/>
            <person name="Palaniappan K."/>
            <person name="Land M."/>
            <person name="Hauser L."/>
            <person name="Chang Y.J."/>
            <person name="Jeffries C.D."/>
            <person name="Brambilla E.M."/>
            <person name="Rohde M."/>
            <person name="Goker M."/>
            <person name="Detter J.C."/>
            <person name="Woyke T."/>
            <person name="Bristow J."/>
            <person name="Eisen J.A."/>
            <person name="Markowitz V."/>
            <person name="Hugenholtz P."/>
            <person name="Kyrpides N.C."/>
            <person name="Klenk H.P."/>
        </authorList>
    </citation>
    <scope>NUCLEOTIDE SEQUENCE [LARGE SCALE GENOMIC DNA]</scope>
    <source>
        <strain evidence="4">DSM 21211 / LMG 22137 / NRRL B-23946 / LB-34</strain>
    </source>
</reference>
<evidence type="ECO:0000313" key="4">
    <source>
        <dbReference type="Proteomes" id="UP000008635"/>
    </source>
</evidence>
<evidence type="ECO:0000256" key="1">
    <source>
        <dbReference type="SAM" id="MobiDB-lite"/>
    </source>
</evidence>
<keyword evidence="4" id="KW-1185">Reference proteome</keyword>
<dbReference type="OrthoDB" id="5756874at2"/>
<dbReference type="eggNOG" id="COG2310">
    <property type="taxonomic scope" value="Bacteria"/>
</dbReference>
<dbReference type="KEGG" id="dmr:Deima_0413"/>
<protein>
    <submittedName>
        <fullName evidence="3">von Willebrand factor type A</fullName>
    </submittedName>
</protein>
<dbReference type="Gene3D" id="3.40.50.410">
    <property type="entry name" value="von Willebrand factor, type A domain"/>
    <property type="match status" value="1"/>
</dbReference>
<feature type="domain" description="VWFA" evidence="2">
    <location>
        <begin position="220"/>
        <end position="394"/>
    </location>
</feature>